<feature type="compositionally biased region" description="Low complexity" evidence="6">
    <location>
        <begin position="308"/>
        <end position="320"/>
    </location>
</feature>
<evidence type="ECO:0000256" key="5">
    <source>
        <dbReference type="ARBA" id="ARBA00023136"/>
    </source>
</evidence>
<protein>
    <submittedName>
        <fullName evidence="9">EamA family transporter</fullName>
    </submittedName>
</protein>
<feature type="transmembrane region" description="Helical" evidence="7">
    <location>
        <begin position="174"/>
        <end position="192"/>
    </location>
</feature>
<feature type="compositionally biased region" description="Gly residues" evidence="6">
    <location>
        <begin position="321"/>
        <end position="334"/>
    </location>
</feature>
<keyword evidence="5 7" id="KW-0472">Membrane</keyword>
<feature type="transmembrane region" description="Helical" evidence="7">
    <location>
        <begin position="260"/>
        <end position="279"/>
    </location>
</feature>
<feature type="transmembrane region" description="Helical" evidence="7">
    <location>
        <begin position="34"/>
        <end position="51"/>
    </location>
</feature>
<name>A0ABU0X2W4_9PSEU</name>
<feature type="transmembrane region" description="Helical" evidence="7">
    <location>
        <begin position="118"/>
        <end position="137"/>
    </location>
</feature>
<keyword evidence="10" id="KW-1185">Reference proteome</keyword>
<evidence type="ECO:0000256" key="2">
    <source>
        <dbReference type="ARBA" id="ARBA00007362"/>
    </source>
</evidence>
<dbReference type="Proteomes" id="UP001225605">
    <property type="component" value="Unassembled WGS sequence"/>
</dbReference>
<organism evidence="9 10">
    <name type="scientific">Saccharothrix yanglingensis</name>
    <dbReference type="NCBI Taxonomy" id="659496"/>
    <lineage>
        <taxon>Bacteria</taxon>
        <taxon>Bacillati</taxon>
        <taxon>Actinomycetota</taxon>
        <taxon>Actinomycetes</taxon>
        <taxon>Pseudonocardiales</taxon>
        <taxon>Pseudonocardiaceae</taxon>
        <taxon>Saccharothrix</taxon>
    </lineage>
</organism>
<dbReference type="EMBL" id="NSDM01000009">
    <property type="protein sequence ID" value="MDQ2586479.1"/>
    <property type="molecule type" value="Genomic_DNA"/>
</dbReference>
<dbReference type="Gene3D" id="1.10.3730.20">
    <property type="match status" value="1"/>
</dbReference>
<feature type="transmembrane region" description="Helical" evidence="7">
    <location>
        <begin position="60"/>
        <end position="83"/>
    </location>
</feature>
<evidence type="ECO:0000256" key="6">
    <source>
        <dbReference type="SAM" id="MobiDB-lite"/>
    </source>
</evidence>
<proteinExistence type="inferred from homology"/>
<evidence type="ECO:0000256" key="4">
    <source>
        <dbReference type="ARBA" id="ARBA00022989"/>
    </source>
</evidence>
<dbReference type="InterPro" id="IPR000620">
    <property type="entry name" value="EamA_dom"/>
</dbReference>
<accession>A0ABU0X2W4</accession>
<dbReference type="InterPro" id="IPR050638">
    <property type="entry name" value="AA-Vitamin_Transporters"/>
</dbReference>
<comment type="similarity">
    <text evidence="2">Belongs to the EamA transporter family.</text>
</comment>
<feature type="region of interest" description="Disordered" evidence="6">
    <location>
        <begin position="284"/>
        <end position="334"/>
    </location>
</feature>
<comment type="subcellular location">
    <subcellularLocation>
        <location evidence="1">Membrane</location>
        <topology evidence="1">Multi-pass membrane protein</topology>
    </subcellularLocation>
</comment>
<evidence type="ECO:0000313" key="10">
    <source>
        <dbReference type="Proteomes" id="UP001225605"/>
    </source>
</evidence>
<reference evidence="9 10" key="1">
    <citation type="submission" date="2017-06" db="EMBL/GenBank/DDBJ databases">
        <title>Cultured bacterium strain Saccharothrix yanglingensis Hhs.015.</title>
        <authorList>
            <person name="Xia Y."/>
        </authorList>
    </citation>
    <scope>NUCLEOTIDE SEQUENCE [LARGE SCALE GENOMIC DNA]</scope>
    <source>
        <strain evidence="9 10">Hhs.015</strain>
    </source>
</reference>
<feature type="domain" description="EamA" evidence="8">
    <location>
        <begin position="144"/>
        <end position="275"/>
    </location>
</feature>
<evidence type="ECO:0000313" key="9">
    <source>
        <dbReference type="EMBL" id="MDQ2586479.1"/>
    </source>
</evidence>
<feature type="transmembrane region" description="Helical" evidence="7">
    <location>
        <begin position="232"/>
        <end position="254"/>
    </location>
</feature>
<evidence type="ECO:0000256" key="7">
    <source>
        <dbReference type="SAM" id="Phobius"/>
    </source>
</evidence>
<feature type="domain" description="EamA" evidence="8">
    <location>
        <begin position="7"/>
        <end position="133"/>
    </location>
</feature>
<dbReference type="PANTHER" id="PTHR32322:SF2">
    <property type="entry name" value="EAMA DOMAIN-CONTAINING PROTEIN"/>
    <property type="match status" value="1"/>
</dbReference>
<keyword evidence="4 7" id="KW-1133">Transmembrane helix</keyword>
<feature type="transmembrane region" description="Helical" evidence="7">
    <location>
        <begin position="204"/>
        <end position="225"/>
    </location>
</feature>
<evidence type="ECO:0000259" key="8">
    <source>
        <dbReference type="Pfam" id="PF00892"/>
    </source>
</evidence>
<dbReference type="PANTHER" id="PTHR32322">
    <property type="entry name" value="INNER MEMBRANE TRANSPORTER"/>
    <property type="match status" value="1"/>
</dbReference>
<keyword evidence="3 7" id="KW-0812">Transmembrane</keyword>
<feature type="transmembrane region" description="Helical" evidence="7">
    <location>
        <begin position="89"/>
        <end position="111"/>
    </location>
</feature>
<evidence type="ECO:0000256" key="1">
    <source>
        <dbReference type="ARBA" id="ARBA00004141"/>
    </source>
</evidence>
<sequence length="334" mass="33790">MEAFKWGLVTAVAPIAWGSTYYVTHHFLPAGNPLWGSVLRALPAGLLLLLVRRRLPRGRWWWRSLVLGTLNMGAFFALVYLAAQLLPTSLAATIMATSPAAMIALAWPLLGERPRARAVLGALVGIGGVVLMLSAGVDRVDPVGIAVSVAAMAMSAFGHVLTKRWGAGADVLSVTSWQLVAGGLVLVVPAVVVEGAPPPLSAAALAGFAFVSVVATAVAFAAWFTGLRHLEAGAVGLIGLLNPVTGVLLGRVVAGEPLTAHQGLGLGLVLSGVVLGQVARRVRPSGAADPDVPLPSEASDVRARDAAGTRFAAPGSAAAGGTVGSGGGAPRSTG</sequence>
<comment type="caution">
    <text evidence="9">The sequence shown here is derived from an EMBL/GenBank/DDBJ whole genome shotgun (WGS) entry which is preliminary data.</text>
</comment>
<dbReference type="Pfam" id="PF00892">
    <property type="entry name" value="EamA"/>
    <property type="match status" value="2"/>
</dbReference>
<gene>
    <name evidence="9" type="ORF">CKY47_21280</name>
</gene>
<dbReference type="InterPro" id="IPR037185">
    <property type="entry name" value="EmrE-like"/>
</dbReference>
<feature type="transmembrane region" description="Helical" evidence="7">
    <location>
        <begin position="143"/>
        <end position="162"/>
    </location>
</feature>
<dbReference type="SUPFAM" id="SSF103481">
    <property type="entry name" value="Multidrug resistance efflux transporter EmrE"/>
    <property type="match status" value="2"/>
</dbReference>
<evidence type="ECO:0000256" key="3">
    <source>
        <dbReference type="ARBA" id="ARBA00022692"/>
    </source>
</evidence>
<dbReference type="RefSeq" id="WP_306747729.1">
    <property type="nucleotide sequence ID" value="NZ_NSDM01000009.1"/>
</dbReference>